<dbReference type="PATRIC" id="fig|69222.5.peg.2711"/>
<dbReference type="InterPro" id="IPR006059">
    <property type="entry name" value="SBP"/>
</dbReference>
<evidence type="ECO:0000313" key="3">
    <source>
        <dbReference type="EMBL" id="EXU75091.1"/>
    </source>
</evidence>
<dbReference type="Gene3D" id="3.40.190.10">
    <property type="entry name" value="Periplasmic binding protein-like II"/>
    <property type="match status" value="2"/>
</dbReference>
<feature type="signal peptide" evidence="2">
    <location>
        <begin position="1"/>
        <end position="19"/>
    </location>
</feature>
<dbReference type="SUPFAM" id="SSF53850">
    <property type="entry name" value="Periplasmic binding protein-like II"/>
    <property type="match status" value="1"/>
</dbReference>
<dbReference type="STRING" id="69222.BG55_13225"/>
<name>A0A014LZS3_9GAMM</name>
<sequence length="341" mass="37677">MVKKLAALVLATFALHAQAETLTVVSFGGTNKDAQDKAFYKPFAAAGKGTIEAGEYNGEMARIRAMVETGQIGWDVVELETPELQRGCEEGLFETLDWNKLGKKADFIPAAVTECGAGIFVWSTVLTYDASKLKKGPTSWADFWNTKDFPGKRALRKSAKYTLEIALMADGVKREDVYKVLATPAGVDRAFKKLDQIKPNIQWWESGAQPLQWLVSGDVVMSSAYNGRIGAAQNEGHNFKIVWDNALYDLDNWAIVKGSKHKALAEQFIAFANQPENQKVFAENIPYGPTNVNAGKLLDPKRLSTLPTAPENLAKSVQVSSDFWLEHGEELEQRFNAWAAK</sequence>
<dbReference type="AlphaFoldDB" id="A0A014LZS3"/>
<proteinExistence type="predicted"/>
<dbReference type="PANTHER" id="PTHR30222:SF2">
    <property type="entry name" value="ABC TRANSPORTER SUBSTRATE-BINDING PROTEIN"/>
    <property type="match status" value="1"/>
</dbReference>
<evidence type="ECO:0000256" key="1">
    <source>
        <dbReference type="ARBA" id="ARBA00022729"/>
    </source>
</evidence>
<protein>
    <submittedName>
        <fullName evidence="3">Spermidine/putrescine ABC transporter substrate-binding protein</fullName>
    </submittedName>
</protein>
<dbReference type="EMBL" id="JFHN01000052">
    <property type="protein sequence ID" value="EXU75091.1"/>
    <property type="molecule type" value="Genomic_DNA"/>
</dbReference>
<dbReference type="Proteomes" id="UP000019918">
    <property type="component" value="Unassembled WGS sequence"/>
</dbReference>
<reference evidence="3 4" key="1">
    <citation type="submission" date="2014-02" db="EMBL/GenBank/DDBJ databases">
        <title>Draft genome of Erwinia mallotivora strain BT-MARDI, a papaya dieback pathogen.</title>
        <authorList>
            <person name="Redzuan R."/>
            <person name="Abu Bakar N."/>
            <person name="Badrun R."/>
            <person name="Mohd Raih M.F."/>
            <person name="Rozano L."/>
            <person name="Mat Amin N."/>
        </authorList>
    </citation>
    <scope>NUCLEOTIDE SEQUENCE [LARGE SCALE GENOMIC DNA]</scope>
    <source>
        <strain evidence="3 4">BT-MARDI</strain>
    </source>
</reference>
<dbReference type="PANTHER" id="PTHR30222">
    <property type="entry name" value="SPERMIDINE/PUTRESCINE-BINDING PERIPLASMIC PROTEIN"/>
    <property type="match status" value="1"/>
</dbReference>
<evidence type="ECO:0000256" key="2">
    <source>
        <dbReference type="SAM" id="SignalP"/>
    </source>
</evidence>
<dbReference type="GO" id="GO:0030313">
    <property type="term" value="C:cell envelope"/>
    <property type="evidence" value="ECO:0007669"/>
    <property type="project" value="UniProtKB-ARBA"/>
</dbReference>
<dbReference type="RefSeq" id="WP_034938134.1">
    <property type="nucleotide sequence ID" value="NZ_JFHN01000052.1"/>
</dbReference>
<organism evidence="3 4">
    <name type="scientific">Erwinia mallotivora</name>
    <dbReference type="NCBI Taxonomy" id="69222"/>
    <lineage>
        <taxon>Bacteria</taxon>
        <taxon>Pseudomonadati</taxon>
        <taxon>Pseudomonadota</taxon>
        <taxon>Gammaproteobacteria</taxon>
        <taxon>Enterobacterales</taxon>
        <taxon>Erwiniaceae</taxon>
        <taxon>Erwinia</taxon>
    </lineage>
</organism>
<keyword evidence="4" id="KW-1185">Reference proteome</keyword>
<dbReference type="CDD" id="cd13589">
    <property type="entry name" value="PBP2_polyamine_RpCGA009"/>
    <property type="match status" value="1"/>
</dbReference>
<comment type="caution">
    <text evidence="3">The sequence shown here is derived from an EMBL/GenBank/DDBJ whole genome shotgun (WGS) entry which is preliminary data.</text>
</comment>
<evidence type="ECO:0000313" key="4">
    <source>
        <dbReference type="Proteomes" id="UP000019918"/>
    </source>
</evidence>
<gene>
    <name evidence="3" type="ORF">BG55_13225</name>
</gene>
<accession>A0A014LZS3</accession>
<dbReference type="Pfam" id="PF13416">
    <property type="entry name" value="SBP_bac_8"/>
    <property type="match status" value="1"/>
</dbReference>
<feature type="chain" id="PRO_5001471838" evidence="2">
    <location>
        <begin position="20"/>
        <end position="341"/>
    </location>
</feature>
<dbReference type="OrthoDB" id="7053620at2"/>
<keyword evidence="1 2" id="KW-0732">Signal</keyword>